<dbReference type="PRINTS" id="PR00959">
    <property type="entry name" value="MEVGALKINASE"/>
</dbReference>
<keyword evidence="7" id="KW-1185">Reference proteome</keyword>
<dbReference type="Gene3D" id="3.30.70.890">
    <property type="entry name" value="GHMP kinase, C-terminal domain"/>
    <property type="match status" value="1"/>
</dbReference>
<name>A0A0L0D3K1_THETB</name>
<dbReference type="STRING" id="461836.A0A0L0D3K1"/>
<dbReference type="Proteomes" id="UP000054408">
    <property type="component" value="Unassembled WGS sequence"/>
</dbReference>
<evidence type="ECO:0000256" key="1">
    <source>
        <dbReference type="ARBA" id="ARBA00022679"/>
    </source>
</evidence>
<dbReference type="SUPFAM" id="SSF55060">
    <property type="entry name" value="GHMP Kinase, C-terminal domain"/>
    <property type="match status" value="1"/>
</dbReference>
<dbReference type="InterPro" id="IPR006204">
    <property type="entry name" value="GHMP_kinase_N_dom"/>
</dbReference>
<dbReference type="PROSITE" id="PS00627">
    <property type="entry name" value="GHMP_KINASES_ATP"/>
    <property type="match status" value="1"/>
</dbReference>
<sequence>MTIRITSQLPDGTEVEVEAESEDALRALAANRDNKLCYAAGAAAEVVARREWAEAGAARQLTSVEIAVSVAGLPLGKGLSSSAALCVLVVKALAAAAAVDWPPTLVMAIAHAGELAAGSPCGLLDQIAPAHGPGAYRVGFGGEGKVTVERVVVGGQIALVVIDLGAAKDTRAILEGLQQAYPNAQSAADCALHALLSDKARAFVAAAGDALVGGDARRLGKVLVEAQQAFDEVAIPMVPSELAAPVLHGLLTDATVGELVWGGKGVGSQGDGCAQFVARSAEAAEALVTYVGETYPSMSGLVLCLEAE</sequence>
<dbReference type="OrthoDB" id="188923at2759"/>
<accession>A0A0L0D3K1</accession>
<evidence type="ECO:0000313" key="7">
    <source>
        <dbReference type="Proteomes" id="UP000054408"/>
    </source>
</evidence>
<evidence type="ECO:0000256" key="4">
    <source>
        <dbReference type="ARBA" id="ARBA00022840"/>
    </source>
</evidence>
<dbReference type="SUPFAM" id="SSF54211">
    <property type="entry name" value="Ribosomal protein S5 domain 2-like"/>
    <property type="match status" value="1"/>
</dbReference>
<keyword evidence="2" id="KW-0547">Nucleotide-binding</keyword>
<dbReference type="InterPro" id="IPR014721">
    <property type="entry name" value="Ribsml_uS5_D2-typ_fold_subgr"/>
</dbReference>
<keyword evidence="1" id="KW-0808">Transferase</keyword>
<feature type="domain" description="GHMP kinase N-terminal" evidence="5">
    <location>
        <begin position="56"/>
        <end position="132"/>
    </location>
</feature>
<proteinExistence type="predicted"/>
<evidence type="ECO:0000256" key="3">
    <source>
        <dbReference type="ARBA" id="ARBA00022777"/>
    </source>
</evidence>
<evidence type="ECO:0000313" key="6">
    <source>
        <dbReference type="EMBL" id="KNC46907.1"/>
    </source>
</evidence>
<dbReference type="Pfam" id="PF00288">
    <property type="entry name" value="GHMP_kinases_N"/>
    <property type="match status" value="1"/>
</dbReference>
<keyword evidence="4" id="KW-0067">ATP-binding</keyword>
<dbReference type="InterPro" id="IPR006203">
    <property type="entry name" value="GHMP_knse_ATP-bd_CS"/>
</dbReference>
<gene>
    <name evidence="6" type="ORF">AMSG_03338</name>
</gene>
<dbReference type="AlphaFoldDB" id="A0A0L0D3K1"/>
<dbReference type="Gene3D" id="3.30.230.10">
    <property type="match status" value="1"/>
</dbReference>
<dbReference type="EMBL" id="GL349444">
    <property type="protein sequence ID" value="KNC46907.1"/>
    <property type="molecule type" value="Genomic_DNA"/>
</dbReference>
<organism evidence="6 7">
    <name type="scientific">Thecamonas trahens ATCC 50062</name>
    <dbReference type="NCBI Taxonomy" id="461836"/>
    <lineage>
        <taxon>Eukaryota</taxon>
        <taxon>Apusozoa</taxon>
        <taxon>Apusomonadida</taxon>
        <taxon>Apusomonadidae</taxon>
        <taxon>Thecamonas</taxon>
    </lineage>
</organism>
<evidence type="ECO:0000256" key="2">
    <source>
        <dbReference type="ARBA" id="ARBA00022741"/>
    </source>
</evidence>
<keyword evidence="3 6" id="KW-0418">Kinase</keyword>
<dbReference type="InterPro" id="IPR020568">
    <property type="entry name" value="Ribosomal_Su5_D2-typ_SF"/>
</dbReference>
<dbReference type="RefSeq" id="XP_013760180.1">
    <property type="nucleotide sequence ID" value="XM_013904726.1"/>
</dbReference>
<dbReference type="GO" id="GO:0005524">
    <property type="term" value="F:ATP binding"/>
    <property type="evidence" value="ECO:0007669"/>
    <property type="project" value="UniProtKB-KW"/>
</dbReference>
<dbReference type="GO" id="GO:0016301">
    <property type="term" value="F:kinase activity"/>
    <property type="evidence" value="ECO:0007669"/>
    <property type="project" value="UniProtKB-KW"/>
</dbReference>
<protein>
    <submittedName>
        <fullName evidence="6">GHMP kinase</fullName>
    </submittedName>
</protein>
<dbReference type="eggNOG" id="ENOG502QPZV">
    <property type="taxonomic scope" value="Eukaryota"/>
</dbReference>
<dbReference type="InterPro" id="IPR036554">
    <property type="entry name" value="GHMP_kinase_C_sf"/>
</dbReference>
<evidence type="ECO:0000259" key="5">
    <source>
        <dbReference type="Pfam" id="PF00288"/>
    </source>
</evidence>
<dbReference type="GeneID" id="25562950"/>
<reference evidence="6 7" key="1">
    <citation type="submission" date="2010-05" db="EMBL/GenBank/DDBJ databases">
        <title>The Genome Sequence of Thecamonas trahens ATCC 50062.</title>
        <authorList>
            <consortium name="The Broad Institute Genome Sequencing Platform"/>
            <person name="Russ C."/>
            <person name="Cuomo C."/>
            <person name="Shea T."/>
            <person name="Young S.K."/>
            <person name="Zeng Q."/>
            <person name="Koehrsen M."/>
            <person name="Haas B."/>
            <person name="Borodovsky M."/>
            <person name="Guigo R."/>
            <person name="Alvarado L."/>
            <person name="Berlin A."/>
            <person name="Bochicchio J."/>
            <person name="Borenstein D."/>
            <person name="Chapman S."/>
            <person name="Chen Z."/>
            <person name="Freedman E."/>
            <person name="Gellesch M."/>
            <person name="Goldberg J."/>
            <person name="Griggs A."/>
            <person name="Gujja S."/>
            <person name="Heilman E."/>
            <person name="Heiman D."/>
            <person name="Hepburn T."/>
            <person name="Howarth C."/>
            <person name="Jen D."/>
            <person name="Larson L."/>
            <person name="Mehta T."/>
            <person name="Park D."/>
            <person name="Pearson M."/>
            <person name="Roberts A."/>
            <person name="Saif S."/>
            <person name="Shenoy N."/>
            <person name="Sisk P."/>
            <person name="Stolte C."/>
            <person name="Sykes S."/>
            <person name="Thomson T."/>
            <person name="Walk T."/>
            <person name="White J."/>
            <person name="Yandava C."/>
            <person name="Burger G."/>
            <person name="Gray M.W."/>
            <person name="Holland P.W.H."/>
            <person name="King N."/>
            <person name="Lang F.B.F."/>
            <person name="Roger A.J."/>
            <person name="Ruiz-Trillo I."/>
            <person name="Lander E."/>
            <person name="Nusbaum C."/>
        </authorList>
    </citation>
    <scope>NUCLEOTIDE SEQUENCE [LARGE SCALE GENOMIC DNA]</scope>
    <source>
        <strain evidence="6 7">ATCC 50062</strain>
    </source>
</reference>